<dbReference type="InterPro" id="IPR026082">
    <property type="entry name" value="ABCA"/>
</dbReference>
<evidence type="ECO:0000256" key="4">
    <source>
        <dbReference type="ARBA" id="ARBA00022692"/>
    </source>
</evidence>
<keyword evidence="4 10" id="KW-0812">Transmembrane</keyword>
<comment type="caution">
    <text evidence="12">The sequence shown here is derived from an EMBL/GenBank/DDBJ whole genome shotgun (WGS) entry which is preliminary data.</text>
</comment>
<dbReference type="Proteomes" id="UP000789831">
    <property type="component" value="Unassembled WGS sequence"/>
</dbReference>
<dbReference type="CDD" id="cd03263">
    <property type="entry name" value="ABC_subfamily_A"/>
    <property type="match status" value="1"/>
</dbReference>
<evidence type="ECO:0000256" key="3">
    <source>
        <dbReference type="ARBA" id="ARBA00022448"/>
    </source>
</evidence>
<dbReference type="PROSITE" id="PS50893">
    <property type="entry name" value="ABC_TRANSPORTER_2"/>
    <property type="match status" value="1"/>
</dbReference>
<dbReference type="PANTHER" id="PTHR19229">
    <property type="entry name" value="ATP-BINDING CASSETTE TRANSPORTER SUBFAMILY A ABCA"/>
    <property type="match status" value="1"/>
</dbReference>
<dbReference type="InterPro" id="IPR003439">
    <property type="entry name" value="ABC_transporter-like_ATP-bd"/>
</dbReference>
<organism evidence="12 13">
    <name type="scientific">Ambispora gerdemannii</name>
    <dbReference type="NCBI Taxonomy" id="144530"/>
    <lineage>
        <taxon>Eukaryota</taxon>
        <taxon>Fungi</taxon>
        <taxon>Fungi incertae sedis</taxon>
        <taxon>Mucoromycota</taxon>
        <taxon>Glomeromycotina</taxon>
        <taxon>Glomeromycetes</taxon>
        <taxon>Archaeosporales</taxon>
        <taxon>Ambisporaceae</taxon>
        <taxon>Ambispora</taxon>
    </lineage>
</organism>
<dbReference type="InterPro" id="IPR003593">
    <property type="entry name" value="AAA+_ATPase"/>
</dbReference>
<dbReference type="GO" id="GO:0016887">
    <property type="term" value="F:ATP hydrolysis activity"/>
    <property type="evidence" value="ECO:0007669"/>
    <property type="project" value="InterPro"/>
</dbReference>
<dbReference type="FunFam" id="3.40.50.300:FF:000665">
    <property type="entry name" value="ABC transporter A family member 2"/>
    <property type="match status" value="1"/>
</dbReference>
<evidence type="ECO:0000259" key="11">
    <source>
        <dbReference type="PROSITE" id="PS50893"/>
    </source>
</evidence>
<dbReference type="OrthoDB" id="8061355at2759"/>
<keyword evidence="5" id="KW-0677">Repeat</keyword>
<dbReference type="GO" id="GO:0016020">
    <property type="term" value="C:membrane"/>
    <property type="evidence" value="ECO:0007669"/>
    <property type="project" value="UniProtKB-SubCell"/>
</dbReference>
<gene>
    <name evidence="12" type="ORF">AGERDE_LOCUS6273</name>
</gene>
<dbReference type="Gene3D" id="3.40.50.300">
    <property type="entry name" value="P-loop containing nucleotide triphosphate hydrolases"/>
    <property type="match status" value="1"/>
</dbReference>
<evidence type="ECO:0000256" key="6">
    <source>
        <dbReference type="ARBA" id="ARBA00022741"/>
    </source>
</evidence>
<evidence type="ECO:0000256" key="8">
    <source>
        <dbReference type="ARBA" id="ARBA00022989"/>
    </source>
</evidence>
<name>A0A9N9AS09_9GLOM</name>
<keyword evidence="6" id="KW-0547">Nucleotide-binding</keyword>
<dbReference type="AlphaFoldDB" id="A0A9N9AS09"/>
<keyword evidence="13" id="KW-1185">Reference proteome</keyword>
<proteinExistence type="inferred from homology"/>
<evidence type="ECO:0000313" key="12">
    <source>
        <dbReference type="EMBL" id="CAG8542836.1"/>
    </source>
</evidence>
<dbReference type="Pfam" id="PF00005">
    <property type="entry name" value="ABC_tran"/>
    <property type="match status" value="1"/>
</dbReference>
<dbReference type="PANTHER" id="PTHR19229:SF36">
    <property type="entry name" value="ATP-BINDING CASSETTE SUB-FAMILY A MEMBER 2"/>
    <property type="match status" value="1"/>
</dbReference>
<dbReference type="GO" id="GO:0140359">
    <property type="term" value="F:ABC-type transporter activity"/>
    <property type="evidence" value="ECO:0007669"/>
    <property type="project" value="InterPro"/>
</dbReference>
<feature type="non-terminal residue" evidence="12">
    <location>
        <position position="1083"/>
    </location>
</feature>
<accession>A0A9N9AS09</accession>
<reference evidence="12" key="1">
    <citation type="submission" date="2021-06" db="EMBL/GenBank/DDBJ databases">
        <authorList>
            <person name="Kallberg Y."/>
            <person name="Tangrot J."/>
            <person name="Rosling A."/>
        </authorList>
    </citation>
    <scope>NUCLEOTIDE SEQUENCE</scope>
    <source>
        <strain evidence="12">MT106</strain>
    </source>
</reference>
<protein>
    <submittedName>
        <fullName evidence="12">5920_t:CDS:1</fullName>
    </submittedName>
</protein>
<dbReference type="PROSITE" id="PS00211">
    <property type="entry name" value="ABC_TRANSPORTER_1"/>
    <property type="match status" value="1"/>
</dbReference>
<evidence type="ECO:0000256" key="2">
    <source>
        <dbReference type="ARBA" id="ARBA00008869"/>
    </source>
</evidence>
<keyword evidence="9 10" id="KW-0472">Membrane</keyword>
<dbReference type="Pfam" id="PF12698">
    <property type="entry name" value="ABC2_membrane_3"/>
    <property type="match status" value="1"/>
</dbReference>
<dbReference type="EMBL" id="CAJVPL010000951">
    <property type="protein sequence ID" value="CAG8542836.1"/>
    <property type="molecule type" value="Genomic_DNA"/>
</dbReference>
<feature type="transmembrane region" description="Helical" evidence="10">
    <location>
        <begin position="78"/>
        <end position="100"/>
    </location>
</feature>
<dbReference type="InterPro" id="IPR013525">
    <property type="entry name" value="ABC2_TM"/>
</dbReference>
<dbReference type="InterPro" id="IPR017871">
    <property type="entry name" value="ABC_transporter-like_CS"/>
</dbReference>
<feature type="transmembrane region" description="Helical" evidence="10">
    <location>
        <begin position="503"/>
        <end position="524"/>
    </location>
</feature>
<feature type="transmembrane region" description="Helical" evidence="10">
    <location>
        <begin position="545"/>
        <end position="569"/>
    </location>
</feature>
<evidence type="ECO:0000256" key="1">
    <source>
        <dbReference type="ARBA" id="ARBA00004141"/>
    </source>
</evidence>
<feature type="transmembrane region" description="Helical" evidence="10">
    <location>
        <begin position="680"/>
        <end position="701"/>
    </location>
</feature>
<evidence type="ECO:0000256" key="9">
    <source>
        <dbReference type="ARBA" id="ARBA00023136"/>
    </source>
</evidence>
<keyword evidence="8 10" id="KW-1133">Transmembrane helix</keyword>
<comment type="similarity">
    <text evidence="2">Belongs to the ABC transporter superfamily. ABCA family.</text>
</comment>
<dbReference type="GO" id="GO:0005319">
    <property type="term" value="F:lipid transporter activity"/>
    <property type="evidence" value="ECO:0007669"/>
    <property type="project" value="TreeGrafter"/>
</dbReference>
<evidence type="ECO:0000313" key="13">
    <source>
        <dbReference type="Proteomes" id="UP000789831"/>
    </source>
</evidence>
<dbReference type="SUPFAM" id="SSF52540">
    <property type="entry name" value="P-loop containing nucleoside triphosphate hydrolases"/>
    <property type="match status" value="1"/>
</dbReference>
<evidence type="ECO:0000256" key="10">
    <source>
        <dbReference type="SAM" id="Phobius"/>
    </source>
</evidence>
<keyword evidence="7" id="KW-0067">ATP-binding</keyword>
<feature type="transmembrane region" description="Helical" evidence="10">
    <location>
        <begin position="581"/>
        <end position="604"/>
    </location>
</feature>
<sequence length="1083" mass="123991">MSTFLSSGHTDEEIIELTNENIIESGGSSSNIIRFKDTLINISQSSFEYGSVIKKPRQFRALSRLTLTLTVRNWKTNFCCIFLTPLLMMIIMQFIVIAVYPSVHKGDEDKPQVIYCSNNSKYMNYGNVPNLKQKYDEYGVFTNRTRSSPALVEDVIRPLILMRDNYFTEDANNTGYRSCSNLFTGNQSSYTKNPSPYFDSTDYYDQETKDTTYLPKPDNGWWENIEKFNNSHHLLYNHVPQTFPFGYIVAENEIDELSERANDPTTSMAYILEQLTTCIKNSVNSNSRTDIENNLNECLKNSAGRKDQGPFLNNIPHKYLNLPFSLLRISPKFQEIDHTKFSNVSIDTGAFSGSNKSSVNQNLFKDFNDTFISFKKFVLAPNSSNVRFINPLPHGAILFDKLDSQNGIVSYTLQYGSIPKIWSIVLRNVNKFIYNKNGVYEVLIRDNNFGTLLNLLLDYPSAGFRRLIASTKEYVEIVAKLQAMPRKFDIKELDPDLTALIGWAFYPYAISFLMPIFVMVLVREKEERVFIIMKMSGLSTFKHTLGHYLEFAIMQTISCLVFYLTGFVLEFTIFTRTDPCIILLYFLIWINIQVAMGFLFSVFFSKTRRALVTVYVFVVLSAIISGTTVFIFGNYRPPRLWYINPSFALYEGLRYITRRASLDDGFRPYDIGHLDTSDELLVIMNFLVFEWIFMMLLTFYFQAILPTKYGVPKSYLFFITEPYNWIKNYFSDEKISKSNDSKLYQTSAIQGLGESEHENFNDSERERQRILNGEVNPLNCNFVVKELVKVYRNKKLAVDRLSFSAEENLIFGLLGPNGAGKSSAIHVMTGLYPPTAGTAYIAGYDIRTDMAKVYTEIGVCPQHDLLWSDLTIEEHLLFYARLRGVDPKKERQAVEHALEQVELTELKTRLTKNLSGGEKRRLSIAIALTGDSKVLFLDEPTTGLDPDVRRTIWRIVSKAKKNKSIILTTHSMEEADALCDRIGIVSAGQLRCLGSPLYLKTTYGSGFKLHINSSRLNSAFYQIEKYITPPFTIINKFATSATYQFNAARGVISTLFKVLEARKIEWGIVDYSINQSTLEDVFL</sequence>
<evidence type="ECO:0000256" key="7">
    <source>
        <dbReference type="ARBA" id="ARBA00022840"/>
    </source>
</evidence>
<dbReference type="SMART" id="SM00382">
    <property type="entry name" value="AAA"/>
    <property type="match status" value="1"/>
</dbReference>
<dbReference type="GO" id="GO:0005524">
    <property type="term" value="F:ATP binding"/>
    <property type="evidence" value="ECO:0007669"/>
    <property type="project" value="UniProtKB-KW"/>
</dbReference>
<evidence type="ECO:0000256" key="5">
    <source>
        <dbReference type="ARBA" id="ARBA00022737"/>
    </source>
</evidence>
<comment type="subcellular location">
    <subcellularLocation>
        <location evidence="1">Membrane</location>
        <topology evidence="1">Multi-pass membrane protein</topology>
    </subcellularLocation>
</comment>
<keyword evidence="3" id="KW-0813">Transport</keyword>
<dbReference type="InterPro" id="IPR027417">
    <property type="entry name" value="P-loop_NTPase"/>
</dbReference>
<feature type="transmembrane region" description="Helical" evidence="10">
    <location>
        <begin position="611"/>
        <end position="632"/>
    </location>
</feature>
<feature type="domain" description="ABC transporter" evidence="11">
    <location>
        <begin position="782"/>
        <end position="1012"/>
    </location>
</feature>